<keyword evidence="1" id="KW-0547">Nucleotide-binding</keyword>
<dbReference type="InterPro" id="IPR020845">
    <property type="entry name" value="AMP-binding_CS"/>
</dbReference>
<evidence type="ECO:0000256" key="1">
    <source>
        <dbReference type="ARBA" id="ARBA00022741"/>
    </source>
</evidence>
<evidence type="ECO:0000313" key="5">
    <source>
        <dbReference type="Proteomes" id="UP000703269"/>
    </source>
</evidence>
<reference evidence="4 5" key="1">
    <citation type="submission" date="2021-08" db="EMBL/GenBank/DDBJ databases">
        <title>Draft Genome Sequence of Phanerochaete sordida strain YK-624.</title>
        <authorList>
            <person name="Mori T."/>
            <person name="Dohra H."/>
            <person name="Suzuki T."/>
            <person name="Kawagishi H."/>
            <person name="Hirai H."/>
        </authorList>
    </citation>
    <scope>NUCLEOTIDE SEQUENCE [LARGE SCALE GENOMIC DNA]</scope>
    <source>
        <strain evidence="4 5">YK-624</strain>
    </source>
</reference>
<comment type="caution">
    <text evidence="4">The sequence shown here is derived from an EMBL/GenBank/DDBJ whole genome shotgun (WGS) entry which is preliminary data.</text>
</comment>
<keyword evidence="2" id="KW-0067">ATP-binding</keyword>
<evidence type="ECO:0000313" key="4">
    <source>
        <dbReference type="EMBL" id="GJE90859.1"/>
    </source>
</evidence>
<dbReference type="GO" id="GO:0005524">
    <property type="term" value="F:ATP binding"/>
    <property type="evidence" value="ECO:0007669"/>
    <property type="project" value="UniProtKB-KW"/>
</dbReference>
<dbReference type="Pfam" id="PF00501">
    <property type="entry name" value="AMP-binding"/>
    <property type="match status" value="1"/>
</dbReference>
<evidence type="ECO:0000256" key="2">
    <source>
        <dbReference type="ARBA" id="ARBA00022840"/>
    </source>
</evidence>
<dbReference type="GO" id="GO:0016020">
    <property type="term" value="C:membrane"/>
    <property type="evidence" value="ECO:0007669"/>
    <property type="project" value="TreeGrafter"/>
</dbReference>
<dbReference type="PROSITE" id="PS00455">
    <property type="entry name" value="AMP_BINDING"/>
    <property type="match status" value="1"/>
</dbReference>
<proteinExistence type="predicted"/>
<name>A0A9P3GBL0_9APHY</name>
<organism evidence="4 5">
    <name type="scientific">Phanerochaete sordida</name>
    <dbReference type="NCBI Taxonomy" id="48140"/>
    <lineage>
        <taxon>Eukaryota</taxon>
        <taxon>Fungi</taxon>
        <taxon>Dikarya</taxon>
        <taxon>Basidiomycota</taxon>
        <taxon>Agaricomycotina</taxon>
        <taxon>Agaricomycetes</taxon>
        <taxon>Polyporales</taxon>
        <taxon>Phanerochaetaceae</taxon>
        <taxon>Phanerochaete</taxon>
    </lineage>
</organism>
<dbReference type="Gene3D" id="3.40.50.12780">
    <property type="entry name" value="N-terminal domain of ligase-like"/>
    <property type="match status" value="1"/>
</dbReference>
<dbReference type="PANTHER" id="PTHR43272">
    <property type="entry name" value="LONG-CHAIN-FATTY-ACID--COA LIGASE"/>
    <property type="match status" value="1"/>
</dbReference>
<protein>
    <submittedName>
        <fullName evidence="4">Acetyl-CoA synthetase-like protein</fullName>
    </submittedName>
</protein>
<evidence type="ECO:0000259" key="3">
    <source>
        <dbReference type="Pfam" id="PF00501"/>
    </source>
</evidence>
<dbReference type="PANTHER" id="PTHR43272:SF33">
    <property type="entry name" value="AMP-BINDING DOMAIN-CONTAINING PROTEIN-RELATED"/>
    <property type="match status" value="1"/>
</dbReference>
<sequence>MPIPDVLPVPYPPDADYARQAFEVPGTKRPGQTGHYRNSAFPFLTLDSPGALVNLAEFFDSGRARVPGSAPLFGRRPLVSGSGSPPAYADHYEWVSWDEADARRQRIGSGLTRLFADGVAGGDPLRCFGLYSGNCPEWQLFDLAAHAYQFVSVPLYDTLGKDVVEYIINHTEMTLLAVSPAHVSTVLKLAGKIPTLKVIVAMAALPAESKQIYQAWGEQVGIKVMDLPELEEIGKANLKKPTYPSTDAIATICYTSGTTGQPKGAVLTHGNVAIGCHGQLFGLNQTDVPVCIGFLPLAHIYGRMVEANVIARGGSIGYWSGDPLRLLEDVQILKPNMFPAVPRVLNRIYQAGMAAAQLPGLKGALFRRAVEAKLTRLHTTGQTTHALWDRLVFKKIQAVLGGNVKLIATGSAPMSATAVDFLRISTGAEFTEGYGSTENIGTVTKTWWGDVKSAGKVGAPQACVEIKLIDVPTMGYTAEDQPFPRGEICVRGDHCFKEYYKDPKNTQSAIDAEGWQHTGDVGEIDACGRLRIIDRVKNIMKLAQGEYVALERVEALYSACPVVAQLYVHGDSLQSYLVGLVVPDPAQLAAIAGRVWGTDVAPADRGALDRAAQDPKVQAEVLRALDKMAKSAGLKGFEMLKRVHLSNEMLTVDNGCLTPTLKIKRKDVYNKYKQELDALYALGEPTSKPSNKL</sequence>
<dbReference type="InterPro" id="IPR042099">
    <property type="entry name" value="ANL_N_sf"/>
</dbReference>
<dbReference type="Proteomes" id="UP000703269">
    <property type="component" value="Unassembled WGS sequence"/>
</dbReference>
<dbReference type="GO" id="GO:0004467">
    <property type="term" value="F:long-chain fatty acid-CoA ligase activity"/>
    <property type="evidence" value="ECO:0007669"/>
    <property type="project" value="TreeGrafter"/>
</dbReference>
<dbReference type="EMBL" id="BPQB01000018">
    <property type="protein sequence ID" value="GJE90859.1"/>
    <property type="molecule type" value="Genomic_DNA"/>
</dbReference>
<keyword evidence="5" id="KW-1185">Reference proteome</keyword>
<dbReference type="AlphaFoldDB" id="A0A9P3GBL0"/>
<dbReference type="SUPFAM" id="SSF56801">
    <property type="entry name" value="Acetyl-CoA synthetase-like"/>
    <property type="match status" value="1"/>
</dbReference>
<feature type="domain" description="AMP-dependent synthetase/ligase" evidence="3">
    <location>
        <begin position="86"/>
        <end position="500"/>
    </location>
</feature>
<dbReference type="InterPro" id="IPR000873">
    <property type="entry name" value="AMP-dep_synth/lig_dom"/>
</dbReference>
<accession>A0A9P3GBL0</accession>
<dbReference type="OrthoDB" id="1700726at2759"/>
<dbReference type="GO" id="GO:0005783">
    <property type="term" value="C:endoplasmic reticulum"/>
    <property type="evidence" value="ECO:0007669"/>
    <property type="project" value="TreeGrafter"/>
</dbReference>
<gene>
    <name evidence="4" type="ORF">PsYK624_070030</name>
</gene>